<organism evidence="3 4">
    <name type="scientific">Fusobacterium ulcerans</name>
    <dbReference type="NCBI Taxonomy" id="861"/>
    <lineage>
        <taxon>Bacteria</taxon>
        <taxon>Fusobacteriati</taxon>
        <taxon>Fusobacteriota</taxon>
        <taxon>Fusobacteriia</taxon>
        <taxon>Fusobacteriales</taxon>
        <taxon>Fusobacteriaceae</taxon>
        <taxon>Fusobacterium</taxon>
    </lineage>
</organism>
<dbReference type="RefSeq" id="WP_005980401.1">
    <property type="nucleotide sequence ID" value="NZ_CABKNW010000005.1"/>
</dbReference>
<evidence type="ECO:0000313" key="4">
    <source>
        <dbReference type="Proteomes" id="UP000249008"/>
    </source>
</evidence>
<evidence type="ECO:0000256" key="2">
    <source>
        <dbReference type="SAM" id="Phobius"/>
    </source>
</evidence>
<feature type="region of interest" description="Disordered" evidence="1">
    <location>
        <begin position="251"/>
        <end position="289"/>
    </location>
</feature>
<keyword evidence="2" id="KW-0472">Membrane</keyword>
<evidence type="ECO:0000256" key="1">
    <source>
        <dbReference type="SAM" id="MobiDB-lite"/>
    </source>
</evidence>
<name>A0AAX2JE09_9FUSO</name>
<dbReference type="GeneID" id="78454083"/>
<keyword evidence="2" id="KW-0812">Transmembrane</keyword>
<dbReference type="Proteomes" id="UP000249008">
    <property type="component" value="Chromosome 1"/>
</dbReference>
<keyword evidence="2" id="KW-1133">Transmembrane helix</keyword>
<evidence type="ECO:0008006" key="5">
    <source>
        <dbReference type="Google" id="ProtNLM"/>
    </source>
</evidence>
<accession>A0AAX2JE09</accession>
<reference evidence="3 4" key="1">
    <citation type="submission" date="2018-06" db="EMBL/GenBank/DDBJ databases">
        <authorList>
            <consortium name="Pathogen Informatics"/>
            <person name="Doyle S."/>
        </authorList>
    </citation>
    <scope>NUCLEOTIDE SEQUENCE [LARGE SCALE GENOMIC DNA]</scope>
    <source>
        <strain evidence="3 4">NCTC12112</strain>
    </source>
</reference>
<protein>
    <recommendedName>
        <fullName evidence="5">IrrE N-terminal-like domain-containing protein</fullName>
    </recommendedName>
</protein>
<feature type="transmembrane region" description="Helical" evidence="2">
    <location>
        <begin position="143"/>
        <end position="165"/>
    </location>
</feature>
<evidence type="ECO:0000313" key="3">
    <source>
        <dbReference type="EMBL" id="SQJ13118.1"/>
    </source>
</evidence>
<dbReference type="AlphaFoldDB" id="A0AAX2JE09"/>
<sequence>MLGDPNLSDIDKRNVVNELIAGFLKDRKYEGKMPEVIIGSKTEVVDSRYDGNERIFITKEDLNSSDVLSKLGHELGHFNTYDKDEKTAGNIEKKINVVINTSETNGEYNSQLEKLKDKYKDLPNGEKAIELQNKIPDEYKEKFAVPVPLPVLVGGVVLIGGYYYIQNSEENKETWNKFQEELKKEWESVKDKGIAYAEFHQIYMEAFLAKQNIIIGAEEGIGTLTFPGEIPDEFKLPPILVGKKPEELHDKDIHESPGTPPIPPVTNTAHDGGTKDLPDTGTLVNEPPKVEDKNIMVITEKVVKAIDDIKNDLQTGKLKINNAK</sequence>
<gene>
    <name evidence="3" type="ORF">NCTC12112_02812</name>
</gene>
<dbReference type="EMBL" id="LS483487">
    <property type="protein sequence ID" value="SQJ13118.1"/>
    <property type="molecule type" value="Genomic_DNA"/>
</dbReference>
<dbReference type="KEGG" id="ful:C4N20_04630"/>
<proteinExistence type="predicted"/>